<name>A0A6A2ZQ29_HIBSY</name>
<dbReference type="InterPro" id="IPR025558">
    <property type="entry name" value="DUF4283"/>
</dbReference>
<feature type="domain" description="DUF4283" evidence="1">
    <location>
        <begin position="139"/>
        <end position="220"/>
    </location>
</feature>
<dbReference type="InterPro" id="IPR040256">
    <property type="entry name" value="At4g02000-like"/>
</dbReference>
<accession>A0A6A2ZQ29</accession>
<comment type="caution">
    <text evidence="2">The sequence shown here is derived from an EMBL/GenBank/DDBJ whole genome shotgun (WGS) entry which is preliminary data.</text>
</comment>
<dbReference type="PANTHER" id="PTHR31286">
    <property type="entry name" value="GLYCINE-RICH CELL WALL STRUCTURAL PROTEIN 1.8-LIKE"/>
    <property type="match status" value="1"/>
</dbReference>
<keyword evidence="3" id="KW-1185">Reference proteome</keyword>
<dbReference type="PANTHER" id="PTHR31286:SF99">
    <property type="entry name" value="DUF4283 DOMAIN-CONTAINING PROTEIN"/>
    <property type="match status" value="1"/>
</dbReference>
<gene>
    <name evidence="2" type="ORF">F3Y22_tig00110794pilonHSYRG00042</name>
</gene>
<dbReference type="Pfam" id="PF14111">
    <property type="entry name" value="DUF4283"/>
    <property type="match status" value="1"/>
</dbReference>
<reference evidence="2" key="1">
    <citation type="submission" date="2019-09" db="EMBL/GenBank/DDBJ databases">
        <title>Draft genome information of white flower Hibiscus syriacus.</title>
        <authorList>
            <person name="Kim Y.-M."/>
        </authorList>
    </citation>
    <scope>NUCLEOTIDE SEQUENCE [LARGE SCALE GENOMIC DNA]</scope>
    <source>
        <strain evidence="2">YM2019G1</strain>
    </source>
</reference>
<evidence type="ECO:0000259" key="1">
    <source>
        <dbReference type="Pfam" id="PF14111"/>
    </source>
</evidence>
<dbReference type="Proteomes" id="UP000436088">
    <property type="component" value="Unassembled WGS sequence"/>
</dbReference>
<dbReference type="AlphaFoldDB" id="A0A6A2ZQ29"/>
<evidence type="ECO:0000313" key="2">
    <source>
        <dbReference type="EMBL" id="KAE8693666.1"/>
    </source>
</evidence>
<organism evidence="2 3">
    <name type="scientific">Hibiscus syriacus</name>
    <name type="common">Rose of Sharon</name>
    <dbReference type="NCBI Taxonomy" id="106335"/>
    <lineage>
        <taxon>Eukaryota</taxon>
        <taxon>Viridiplantae</taxon>
        <taxon>Streptophyta</taxon>
        <taxon>Embryophyta</taxon>
        <taxon>Tracheophyta</taxon>
        <taxon>Spermatophyta</taxon>
        <taxon>Magnoliopsida</taxon>
        <taxon>eudicotyledons</taxon>
        <taxon>Gunneridae</taxon>
        <taxon>Pentapetalae</taxon>
        <taxon>rosids</taxon>
        <taxon>malvids</taxon>
        <taxon>Malvales</taxon>
        <taxon>Malvaceae</taxon>
        <taxon>Malvoideae</taxon>
        <taxon>Hibiscus</taxon>
    </lineage>
</organism>
<protein>
    <recommendedName>
        <fullName evidence="1">DUF4283 domain-containing protein</fullName>
    </recommendedName>
</protein>
<sequence length="247" mass="27600">MYDTSLEWPGSPVLLENQQLSKKGRSELSDGVVTQVSGAGDKSSASVMEIEGDVPMADGVIRDNINDQGLLGSKKIQDVSAAKSYATTLVGGDGLQSASIVFGDEDMVLQEGDVQVDRSESYPVIKFSNRVHDSIDYNMRRSIIVRLLGKNIGYRMLLNKIKTLWQPQGRFQLIDLDNGYHLVRLELESGFTRVLTEGPWVIFGSYLIVQPWSRNFSTTETHPSQVVVWIVPQLESSEETDLYWVRV</sequence>
<evidence type="ECO:0000313" key="3">
    <source>
        <dbReference type="Proteomes" id="UP000436088"/>
    </source>
</evidence>
<proteinExistence type="predicted"/>
<dbReference type="EMBL" id="VEPZ02001114">
    <property type="protein sequence ID" value="KAE8693666.1"/>
    <property type="molecule type" value="Genomic_DNA"/>
</dbReference>